<dbReference type="PROSITE" id="PS50977">
    <property type="entry name" value="HTH_TETR_2"/>
    <property type="match status" value="1"/>
</dbReference>
<dbReference type="InterPro" id="IPR001647">
    <property type="entry name" value="HTH_TetR"/>
</dbReference>
<dbReference type="InterPro" id="IPR009057">
    <property type="entry name" value="Homeodomain-like_sf"/>
</dbReference>
<dbReference type="Gene3D" id="1.10.357.10">
    <property type="entry name" value="Tetracycline Repressor, domain 2"/>
    <property type="match status" value="1"/>
</dbReference>
<dbReference type="AlphaFoldDB" id="A0A2W5FTP7"/>
<evidence type="ECO:0000256" key="3">
    <source>
        <dbReference type="ARBA" id="ARBA00023125"/>
    </source>
</evidence>
<keyword evidence="1" id="KW-0678">Repressor</keyword>
<gene>
    <name evidence="7" type="ORF">DI603_05560</name>
</gene>
<dbReference type="GO" id="GO:0003677">
    <property type="term" value="F:DNA binding"/>
    <property type="evidence" value="ECO:0007669"/>
    <property type="project" value="UniProtKB-UniRule"/>
</dbReference>
<comment type="caution">
    <text evidence="7">The sequence shown here is derived from an EMBL/GenBank/DDBJ whole genome shotgun (WGS) entry which is preliminary data.</text>
</comment>
<evidence type="ECO:0000256" key="5">
    <source>
        <dbReference type="PROSITE-ProRule" id="PRU00335"/>
    </source>
</evidence>
<keyword evidence="4" id="KW-0804">Transcription</keyword>
<keyword evidence="2" id="KW-0805">Transcription regulation</keyword>
<name>A0A2W5FTP7_9BURK</name>
<evidence type="ECO:0000313" key="7">
    <source>
        <dbReference type="EMBL" id="PZP34422.1"/>
    </source>
</evidence>
<organism evidence="7 8">
    <name type="scientific">Roseateles depolymerans</name>
    <dbReference type="NCBI Taxonomy" id="76731"/>
    <lineage>
        <taxon>Bacteria</taxon>
        <taxon>Pseudomonadati</taxon>
        <taxon>Pseudomonadota</taxon>
        <taxon>Betaproteobacteria</taxon>
        <taxon>Burkholderiales</taxon>
        <taxon>Sphaerotilaceae</taxon>
        <taxon>Roseateles</taxon>
    </lineage>
</organism>
<dbReference type="SUPFAM" id="SSF46689">
    <property type="entry name" value="Homeodomain-like"/>
    <property type="match status" value="1"/>
</dbReference>
<evidence type="ECO:0000313" key="8">
    <source>
        <dbReference type="Proteomes" id="UP000249633"/>
    </source>
</evidence>
<reference evidence="7 8" key="1">
    <citation type="submission" date="2017-08" db="EMBL/GenBank/DDBJ databases">
        <title>Infants hospitalized years apart are colonized by the same room-sourced microbial strains.</title>
        <authorList>
            <person name="Brooks B."/>
            <person name="Olm M.R."/>
            <person name="Firek B.A."/>
            <person name="Baker R."/>
            <person name="Thomas B.C."/>
            <person name="Morowitz M.J."/>
            <person name="Banfield J.F."/>
        </authorList>
    </citation>
    <scope>NUCLEOTIDE SEQUENCE [LARGE SCALE GENOMIC DNA]</scope>
    <source>
        <strain evidence="7">S2_012_000_R2_81</strain>
    </source>
</reference>
<proteinExistence type="predicted"/>
<dbReference type="Proteomes" id="UP000249633">
    <property type="component" value="Unassembled WGS sequence"/>
</dbReference>
<dbReference type="PROSITE" id="PS01081">
    <property type="entry name" value="HTH_TETR_1"/>
    <property type="match status" value="1"/>
</dbReference>
<feature type="DNA-binding region" description="H-T-H motif" evidence="5">
    <location>
        <begin position="29"/>
        <end position="48"/>
    </location>
</feature>
<dbReference type="PANTHER" id="PTHR30055:SF222">
    <property type="entry name" value="REGULATORY PROTEIN"/>
    <property type="match status" value="1"/>
</dbReference>
<dbReference type="InterPro" id="IPR023772">
    <property type="entry name" value="DNA-bd_HTH_TetR-type_CS"/>
</dbReference>
<evidence type="ECO:0000256" key="4">
    <source>
        <dbReference type="ARBA" id="ARBA00023163"/>
    </source>
</evidence>
<dbReference type="PRINTS" id="PR00455">
    <property type="entry name" value="HTHTETR"/>
</dbReference>
<sequence>MARPLSEEKRNALLQAAAQAVAAEGLTATTSRISRLAGVAEGTLFTYFENKDRLLNELYVHLKAGLREAMVTDFPHAASAGEQARHAWNGYIGWGLAQPDSHRALQQLIVSDRIDAAHRAAGAEGFAPLEAMLRSHLAPGDALAPAGALEFAGALFTAMAQTVMDFIARQPEAAEAYRDRGFRAFWAALHAGTD</sequence>
<dbReference type="InterPro" id="IPR050109">
    <property type="entry name" value="HTH-type_TetR-like_transc_reg"/>
</dbReference>
<evidence type="ECO:0000256" key="2">
    <source>
        <dbReference type="ARBA" id="ARBA00023015"/>
    </source>
</evidence>
<evidence type="ECO:0000259" key="6">
    <source>
        <dbReference type="PROSITE" id="PS50977"/>
    </source>
</evidence>
<dbReference type="Pfam" id="PF00440">
    <property type="entry name" value="TetR_N"/>
    <property type="match status" value="1"/>
</dbReference>
<protein>
    <submittedName>
        <fullName evidence="7">TetR family transcriptional regulator</fullName>
    </submittedName>
</protein>
<dbReference type="PANTHER" id="PTHR30055">
    <property type="entry name" value="HTH-TYPE TRANSCRIPTIONAL REGULATOR RUTR"/>
    <property type="match status" value="1"/>
</dbReference>
<dbReference type="EMBL" id="QFOD01000004">
    <property type="protein sequence ID" value="PZP34422.1"/>
    <property type="molecule type" value="Genomic_DNA"/>
</dbReference>
<accession>A0A2W5FTP7</accession>
<feature type="domain" description="HTH tetR-type" evidence="6">
    <location>
        <begin position="7"/>
        <end position="66"/>
    </location>
</feature>
<keyword evidence="3 5" id="KW-0238">DNA-binding</keyword>
<evidence type="ECO:0000256" key="1">
    <source>
        <dbReference type="ARBA" id="ARBA00022491"/>
    </source>
</evidence>